<dbReference type="GO" id="GO:0000166">
    <property type="term" value="F:nucleotide binding"/>
    <property type="evidence" value="ECO:0007669"/>
    <property type="project" value="UniProtKB-KW"/>
</dbReference>
<dbReference type="InterPro" id="IPR051884">
    <property type="entry name" value="Bis(5'-adenosyl)-TPase_reg"/>
</dbReference>
<evidence type="ECO:0000256" key="1">
    <source>
        <dbReference type="ARBA" id="ARBA00001936"/>
    </source>
</evidence>
<reference evidence="14 15" key="1">
    <citation type="submission" date="2019-09" db="EMBL/GenBank/DDBJ databases">
        <authorList>
            <person name="Brejova B."/>
        </authorList>
    </citation>
    <scope>NUCLEOTIDE SEQUENCE [LARGE SCALE GENOMIC DNA]</scope>
</reference>
<comment type="catalytic activity">
    <reaction evidence="7 12">
        <text>P(1),P(3)-bis(5'-adenosyl) triphosphate + H2O = AMP + ADP + 2 H(+)</text>
        <dbReference type="Rhea" id="RHEA:13893"/>
        <dbReference type="ChEBI" id="CHEBI:15377"/>
        <dbReference type="ChEBI" id="CHEBI:15378"/>
        <dbReference type="ChEBI" id="CHEBI:58529"/>
        <dbReference type="ChEBI" id="CHEBI:456215"/>
        <dbReference type="ChEBI" id="CHEBI:456216"/>
        <dbReference type="EC" id="3.6.1.29"/>
    </reaction>
</comment>
<dbReference type="PROSITE" id="PS51084">
    <property type="entry name" value="HIT_2"/>
    <property type="match status" value="1"/>
</dbReference>
<feature type="active site" description="Tele-AMP-histidine intermediate" evidence="8">
    <location>
        <position position="99"/>
    </location>
</feature>
<dbReference type="GeneID" id="43578930"/>
<protein>
    <recommendedName>
        <fullName evidence="3 12">Bis(5'-adenosyl)-triphosphatase</fullName>
        <ecNumber evidence="2 12">3.6.1.29</ecNumber>
    </recommendedName>
</protein>
<keyword evidence="15" id="KW-1185">Reference proteome</keyword>
<feature type="binding site" evidence="9">
    <location>
        <position position="30"/>
    </location>
    <ligand>
        <name>substrate</name>
    </ligand>
</feature>
<dbReference type="InterPro" id="IPR036265">
    <property type="entry name" value="HIT-like_sf"/>
</dbReference>
<organism evidence="14 15">
    <name type="scientific">Magnusiomyces paraingens</name>
    <dbReference type="NCBI Taxonomy" id="2606893"/>
    <lineage>
        <taxon>Eukaryota</taxon>
        <taxon>Fungi</taxon>
        <taxon>Dikarya</taxon>
        <taxon>Ascomycota</taxon>
        <taxon>Saccharomycotina</taxon>
        <taxon>Dipodascomycetes</taxon>
        <taxon>Dipodascales</taxon>
        <taxon>Dipodascaceae</taxon>
        <taxon>Magnusiomyces</taxon>
    </lineage>
</organism>
<dbReference type="PANTHER" id="PTHR46243:SF1">
    <property type="entry name" value="BIS(5'-ADENOSYL)-TRIPHOSPHATASE"/>
    <property type="match status" value="1"/>
</dbReference>
<evidence type="ECO:0000256" key="12">
    <source>
        <dbReference type="RuleBase" id="RU366076"/>
    </source>
</evidence>
<evidence type="ECO:0000256" key="7">
    <source>
        <dbReference type="ARBA" id="ARBA00047780"/>
    </source>
</evidence>
<dbReference type="EC" id="3.6.1.29" evidence="2 12"/>
<feature type="domain" description="HIT" evidence="13">
    <location>
        <begin position="5"/>
        <end position="112"/>
    </location>
</feature>
<evidence type="ECO:0000256" key="5">
    <source>
        <dbReference type="ARBA" id="ARBA00022801"/>
    </source>
</evidence>
<evidence type="ECO:0000259" key="13">
    <source>
        <dbReference type="PROSITE" id="PS51084"/>
    </source>
</evidence>
<dbReference type="EMBL" id="CABVLU010000001">
    <property type="protein sequence ID" value="VVT43700.1"/>
    <property type="molecule type" value="Genomic_DNA"/>
</dbReference>
<dbReference type="OrthoDB" id="680339at2759"/>
<keyword evidence="4 12" id="KW-0547">Nucleotide-binding</keyword>
<proteinExistence type="predicted"/>
<dbReference type="PANTHER" id="PTHR46243">
    <property type="entry name" value="BIS(5'-ADENOSYL)-TRIPHOSPHATASE"/>
    <property type="match status" value="1"/>
</dbReference>
<evidence type="ECO:0000256" key="2">
    <source>
        <dbReference type="ARBA" id="ARBA00012377"/>
    </source>
</evidence>
<evidence type="ECO:0000256" key="6">
    <source>
        <dbReference type="ARBA" id="ARBA00025241"/>
    </source>
</evidence>
<evidence type="ECO:0000256" key="9">
    <source>
        <dbReference type="PIRSR" id="PIRSR639383-2"/>
    </source>
</evidence>
<dbReference type="InterPro" id="IPR011146">
    <property type="entry name" value="HIT-like"/>
</dbReference>
<dbReference type="Gene3D" id="3.30.428.10">
    <property type="entry name" value="HIT-like"/>
    <property type="match status" value="1"/>
</dbReference>
<evidence type="ECO:0000313" key="14">
    <source>
        <dbReference type="EMBL" id="VVT43700.1"/>
    </source>
</evidence>
<dbReference type="InterPro" id="IPR039383">
    <property type="entry name" value="FHIT"/>
</dbReference>
<keyword evidence="5 12" id="KW-0378">Hydrolase</keyword>
<evidence type="ECO:0000256" key="11">
    <source>
        <dbReference type="PROSITE-ProRule" id="PRU00464"/>
    </source>
</evidence>
<comment type="function">
    <text evidence="6">Cleaves A-5'-PPP-5'A to yield AMP and ADP. Can cleave all dinucleoside polyphosphates, provided the phosphate chain contains at least 3 phosphates and that 1 of the 2 bases composing the nucleotide is a purine. Is most effective on dinucleoside triphosphates. Negatively regulates intracellular dinucleoside polyphosphate levels, which elevate following heat shock.</text>
</comment>
<gene>
    <name evidence="14" type="ORF">SAPINGB_P000106</name>
</gene>
<feature type="binding site" evidence="9">
    <location>
        <begin position="92"/>
        <end position="95"/>
    </location>
    <ligand>
        <name>substrate</name>
    </ligand>
</feature>
<name>A0A5E8B489_9ASCO</name>
<sequence>MSAQAPILFGKFVVTSQVFYKTKWSFGLVNIRPIVPGHVLVCPRRVVSRISQMTEEEAIDFYSSVQKVARVVETHYKADSLNIAIQDGPLAGQTVPHVHCHIIPRRLNDLPNVDDIYKKLNGKEGDLEYVFSVLKANANGDKAFQSPDDTRGGPRTLEVMQDEAQMLSKLF</sequence>
<comment type="cofactor">
    <cofactor evidence="1 12">
        <name>Mn(2+)</name>
        <dbReference type="ChEBI" id="CHEBI:29035"/>
    </cofactor>
</comment>
<feature type="site" description="Important for induction of apoptosis" evidence="10">
    <location>
        <position position="117"/>
    </location>
</feature>
<dbReference type="FunFam" id="3.30.428.10:FF:000011">
    <property type="entry name" value="Fragile histidine triad"/>
    <property type="match status" value="1"/>
</dbReference>
<dbReference type="AlphaFoldDB" id="A0A5E8B489"/>
<feature type="binding site" evidence="9">
    <location>
        <position position="86"/>
    </location>
    <ligand>
        <name>substrate</name>
    </ligand>
</feature>
<feature type="binding site" evidence="9">
    <location>
        <position position="101"/>
    </location>
    <ligand>
        <name>substrate</name>
    </ligand>
</feature>
<dbReference type="Pfam" id="PF01230">
    <property type="entry name" value="HIT"/>
    <property type="match status" value="1"/>
</dbReference>
<dbReference type="SUPFAM" id="SSF54197">
    <property type="entry name" value="HIT-like"/>
    <property type="match status" value="1"/>
</dbReference>
<dbReference type="CDD" id="cd01275">
    <property type="entry name" value="FHIT"/>
    <property type="match status" value="1"/>
</dbReference>
<dbReference type="Proteomes" id="UP000398389">
    <property type="component" value="Unassembled WGS sequence"/>
</dbReference>
<dbReference type="RefSeq" id="XP_031850721.1">
    <property type="nucleotide sequence ID" value="XM_031994830.1"/>
</dbReference>
<evidence type="ECO:0000256" key="3">
    <source>
        <dbReference type="ARBA" id="ARBA00014605"/>
    </source>
</evidence>
<evidence type="ECO:0000256" key="4">
    <source>
        <dbReference type="ARBA" id="ARBA00022741"/>
    </source>
</evidence>
<evidence type="ECO:0000256" key="8">
    <source>
        <dbReference type="PIRSR" id="PIRSR639383-1"/>
    </source>
</evidence>
<feature type="short sequence motif" description="Histidine triad motif" evidence="11">
    <location>
        <begin position="97"/>
        <end position="101"/>
    </location>
</feature>
<evidence type="ECO:0000313" key="15">
    <source>
        <dbReference type="Proteomes" id="UP000398389"/>
    </source>
</evidence>
<dbReference type="GO" id="GO:0047710">
    <property type="term" value="F:bis(5'-adenosyl)-triphosphatase activity"/>
    <property type="evidence" value="ECO:0007669"/>
    <property type="project" value="UniProtKB-UniRule"/>
</dbReference>
<accession>A0A5E8B489</accession>
<evidence type="ECO:0000256" key="10">
    <source>
        <dbReference type="PIRSR" id="PIRSR639383-3"/>
    </source>
</evidence>